<name>A0ABU9K5S2_9BACI</name>
<dbReference type="RefSeq" id="WP_341980591.1">
    <property type="nucleotide sequence ID" value="NZ_JBBYAF010000005.1"/>
</dbReference>
<accession>A0ABU9K5S2</accession>
<evidence type="ECO:0000313" key="2">
    <source>
        <dbReference type="EMBL" id="MEL3971384.1"/>
    </source>
</evidence>
<feature type="transmembrane region" description="Helical" evidence="1">
    <location>
        <begin position="120"/>
        <end position="143"/>
    </location>
</feature>
<dbReference type="InterPro" id="IPR021354">
    <property type="entry name" value="DUF2975"/>
</dbReference>
<dbReference type="Proteomes" id="UP001389717">
    <property type="component" value="Unassembled WGS sequence"/>
</dbReference>
<keyword evidence="1" id="KW-0472">Membrane</keyword>
<organism evidence="2 3">
    <name type="scientific">Rossellomorea oryzaecorticis</name>
    <dbReference type="NCBI Taxonomy" id="1396505"/>
    <lineage>
        <taxon>Bacteria</taxon>
        <taxon>Bacillati</taxon>
        <taxon>Bacillota</taxon>
        <taxon>Bacilli</taxon>
        <taxon>Bacillales</taxon>
        <taxon>Bacillaceae</taxon>
        <taxon>Rossellomorea</taxon>
    </lineage>
</organism>
<reference evidence="2 3" key="1">
    <citation type="submission" date="2024-04" db="EMBL/GenBank/DDBJ databases">
        <title>Bacillus oryzaecorticis sp. nov., a moderately halophilic bacterium isolated from rice husks.</title>
        <authorList>
            <person name="Zhu H.-S."/>
        </authorList>
    </citation>
    <scope>NUCLEOTIDE SEQUENCE [LARGE SCALE GENOMIC DNA]</scope>
    <source>
        <strain evidence="2 3">ZC255</strain>
    </source>
</reference>
<evidence type="ECO:0000256" key="1">
    <source>
        <dbReference type="SAM" id="Phobius"/>
    </source>
</evidence>
<keyword evidence="1" id="KW-0812">Transmembrane</keyword>
<protein>
    <submittedName>
        <fullName evidence="2">DUF2975 domain-containing protein</fullName>
    </submittedName>
</protein>
<gene>
    <name evidence="2" type="ORF">AAEO50_03745</name>
</gene>
<sequence>MKVTTLFLKSAVLLIGLVVLGLSVFGLPKLAAFSTTANPEFAYLKWPVMLGLFMTEIPFFLALYQSFKLLRLIENKDAFSEEAVKSLSQIKINALVITLLYVSGALFLSSQKALHPGVALIGIVIIFTSVTIFVFAAVLQGLLGHALEFKSENDLIV</sequence>
<dbReference type="Pfam" id="PF11188">
    <property type="entry name" value="DUF2975"/>
    <property type="match status" value="1"/>
</dbReference>
<feature type="transmembrane region" description="Helical" evidence="1">
    <location>
        <begin position="90"/>
        <end position="108"/>
    </location>
</feature>
<feature type="transmembrane region" description="Helical" evidence="1">
    <location>
        <begin position="50"/>
        <end position="70"/>
    </location>
</feature>
<evidence type="ECO:0000313" key="3">
    <source>
        <dbReference type="Proteomes" id="UP001389717"/>
    </source>
</evidence>
<proteinExistence type="predicted"/>
<keyword evidence="1" id="KW-1133">Transmembrane helix</keyword>
<comment type="caution">
    <text evidence="2">The sequence shown here is derived from an EMBL/GenBank/DDBJ whole genome shotgun (WGS) entry which is preliminary data.</text>
</comment>
<keyword evidence="3" id="KW-1185">Reference proteome</keyword>
<dbReference type="EMBL" id="JBBYAF010000005">
    <property type="protein sequence ID" value="MEL3971384.1"/>
    <property type="molecule type" value="Genomic_DNA"/>
</dbReference>